<accession>A0A0B7BZF4</accession>
<proteinExistence type="predicted"/>
<feature type="non-terminal residue" evidence="7">
    <location>
        <position position="72"/>
    </location>
</feature>
<evidence type="ECO:0000256" key="3">
    <source>
        <dbReference type="ARBA" id="ARBA00022837"/>
    </source>
</evidence>
<evidence type="ECO:0000259" key="6">
    <source>
        <dbReference type="PROSITE" id="PS50268"/>
    </source>
</evidence>
<dbReference type="InterPro" id="IPR015919">
    <property type="entry name" value="Cadherin-like_sf"/>
</dbReference>
<dbReference type="GO" id="GO:0005886">
    <property type="term" value="C:plasma membrane"/>
    <property type="evidence" value="ECO:0007669"/>
    <property type="project" value="InterPro"/>
</dbReference>
<evidence type="ECO:0000256" key="1">
    <source>
        <dbReference type="ARBA" id="ARBA00004370"/>
    </source>
</evidence>
<gene>
    <name evidence="7" type="primary">ORF218460</name>
</gene>
<organism evidence="7">
    <name type="scientific">Arion vulgaris</name>
    <dbReference type="NCBI Taxonomy" id="1028688"/>
    <lineage>
        <taxon>Eukaryota</taxon>
        <taxon>Metazoa</taxon>
        <taxon>Spiralia</taxon>
        <taxon>Lophotrochozoa</taxon>
        <taxon>Mollusca</taxon>
        <taxon>Gastropoda</taxon>
        <taxon>Heterobranchia</taxon>
        <taxon>Euthyneura</taxon>
        <taxon>Panpulmonata</taxon>
        <taxon>Eupulmonata</taxon>
        <taxon>Stylommatophora</taxon>
        <taxon>Helicina</taxon>
        <taxon>Arionoidea</taxon>
        <taxon>Arionidae</taxon>
        <taxon>Arion</taxon>
    </lineage>
</organism>
<dbReference type="SUPFAM" id="SSF49313">
    <property type="entry name" value="Cadherin-like"/>
    <property type="match status" value="1"/>
</dbReference>
<dbReference type="InterPro" id="IPR020894">
    <property type="entry name" value="Cadherin_CS"/>
</dbReference>
<protein>
    <recommendedName>
        <fullName evidence="6">Cadherin domain-containing protein</fullName>
    </recommendedName>
</protein>
<keyword evidence="2" id="KW-0677">Repeat</keyword>
<feature type="domain" description="Cadherin" evidence="6">
    <location>
        <begin position="1"/>
        <end position="36"/>
    </location>
</feature>
<evidence type="ECO:0000313" key="7">
    <source>
        <dbReference type="EMBL" id="CEK98343.1"/>
    </source>
</evidence>
<keyword evidence="4" id="KW-0472">Membrane</keyword>
<dbReference type="PROSITE" id="PS00232">
    <property type="entry name" value="CADHERIN_1"/>
    <property type="match status" value="1"/>
</dbReference>
<feature type="non-terminal residue" evidence="7">
    <location>
        <position position="1"/>
    </location>
</feature>
<reference evidence="7" key="1">
    <citation type="submission" date="2014-12" db="EMBL/GenBank/DDBJ databases">
        <title>Insight into the proteome of Arion vulgaris.</title>
        <authorList>
            <person name="Aradska J."/>
            <person name="Bulat T."/>
            <person name="Smidak R."/>
            <person name="Sarate P."/>
            <person name="Gangsoo J."/>
            <person name="Sialana F."/>
            <person name="Bilban M."/>
            <person name="Lubec G."/>
        </authorList>
    </citation>
    <scope>NUCLEOTIDE SEQUENCE</scope>
    <source>
        <tissue evidence="7">Skin</tissue>
    </source>
</reference>
<evidence type="ECO:0000256" key="4">
    <source>
        <dbReference type="ARBA" id="ARBA00023136"/>
    </source>
</evidence>
<name>A0A0B7BZF4_9EUPU</name>
<dbReference type="PROSITE" id="PS50268">
    <property type="entry name" value="CADHERIN_2"/>
    <property type="match status" value="1"/>
</dbReference>
<dbReference type="Gene3D" id="2.60.40.60">
    <property type="entry name" value="Cadherins"/>
    <property type="match status" value="2"/>
</dbReference>
<keyword evidence="3 5" id="KW-0106">Calcium</keyword>
<sequence length="72" mass="8273">YQLHLRVADRGLPFKREEDMLLNVRLEDVNDNSPEFETNRCSGYFSRESSLKIDVVTLSAIDFDSGNVVTYS</sequence>
<evidence type="ECO:0000256" key="5">
    <source>
        <dbReference type="PROSITE-ProRule" id="PRU00043"/>
    </source>
</evidence>
<comment type="subcellular location">
    <subcellularLocation>
        <location evidence="1">Membrane</location>
    </subcellularLocation>
</comment>
<dbReference type="GO" id="GO:0005509">
    <property type="term" value="F:calcium ion binding"/>
    <property type="evidence" value="ECO:0007669"/>
    <property type="project" value="UniProtKB-UniRule"/>
</dbReference>
<dbReference type="GO" id="GO:0007156">
    <property type="term" value="P:homophilic cell adhesion via plasma membrane adhesion molecules"/>
    <property type="evidence" value="ECO:0007669"/>
    <property type="project" value="InterPro"/>
</dbReference>
<dbReference type="AlphaFoldDB" id="A0A0B7BZF4"/>
<dbReference type="InterPro" id="IPR002126">
    <property type="entry name" value="Cadherin-like_dom"/>
</dbReference>
<evidence type="ECO:0000256" key="2">
    <source>
        <dbReference type="ARBA" id="ARBA00022737"/>
    </source>
</evidence>
<dbReference type="EMBL" id="HACG01051472">
    <property type="protein sequence ID" value="CEK98343.1"/>
    <property type="molecule type" value="Transcribed_RNA"/>
</dbReference>